<name>A0ABT8M5I2_9EURY</name>
<feature type="transmembrane region" description="Helical" evidence="1">
    <location>
        <begin position="83"/>
        <end position="101"/>
    </location>
</feature>
<feature type="transmembrane region" description="Helical" evidence="1">
    <location>
        <begin position="282"/>
        <end position="310"/>
    </location>
</feature>
<keyword evidence="1" id="KW-0812">Transmembrane</keyword>
<keyword evidence="1" id="KW-1133">Transmembrane helix</keyword>
<feature type="transmembrane region" description="Helical" evidence="1">
    <location>
        <begin position="229"/>
        <end position="246"/>
    </location>
</feature>
<feature type="transmembrane region" description="Helical" evidence="1">
    <location>
        <begin position="50"/>
        <end position="71"/>
    </location>
</feature>
<keyword evidence="3" id="KW-1185">Reference proteome</keyword>
<feature type="transmembrane region" description="Helical" evidence="1">
    <location>
        <begin position="183"/>
        <end position="201"/>
    </location>
</feature>
<dbReference type="EMBL" id="VCYI01000022">
    <property type="protein sequence ID" value="MDN7013859.1"/>
    <property type="molecule type" value="Genomic_DNA"/>
</dbReference>
<evidence type="ECO:0008006" key="4">
    <source>
        <dbReference type="Google" id="ProtNLM"/>
    </source>
</evidence>
<feature type="transmembrane region" description="Helical" evidence="1">
    <location>
        <begin position="12"/>
        <end position="30"/>
    </location>
</feature>
<feature type="transmembrane region" description="Helical" evidence="1">
    <location>
        <begin position="355"/>
        <end position="373"/>
    </location>
</feature>
<dbReference type="RefSeq" id="WP_301678459.1">
    <property type="nucleotide sequence ID" value="NZ_VCYI01000022.1"/>
</dbReference>
<feature type="transmembrane region" description="Helical" evidence="1">
    <location>
        <begin position="252"/>
        <end position="270"/>
    </location>
</feature>
<keyword evidence="1" id="KW-0472">Membrane</keyword>
<dbReference type="Proteomes" id="UP001168423">
    <property type="component" value="Unassembled WGS sequence"/>
</dbReference>
<organism evidence="2 3">
    <name type="scientific">Methanoculleus methanifontis</name>
    <dbReference type="NCBI Taxonomy" id="2584086"/>
    <lineage>
        <taxon>Archaea</taxon>
        <taxon>Methanobacteriati</taxon>
        <taxon>Methanobacteriota</taxon>
        <taxon>Stenosarchaea group</taxon>
        <taxon>Methanomicrobia</taxon>
        <taxon>Methanomicrobiales</taxon>
        <taxon>Methanomicrobiaceae</taxon>
        <taxon>Methanoculleus</taxon>
    </lineage>
</organism>
<sequence>MFSSSALHGQRFQKITLIFLFFLLSIALLITWNTPATGYESSIYRSTPLILWVSLIASVIVGVALVVVSIAKNELYQNPLCKIGLLLVFLCYTICLALFIIRGYHMWCMTGDPASHIGWIKETINTGHIVGTILYPAGHIYSSEIVFLTGLDLVVLHKIVPLVFGLLCVLFMYVLAKTIFVKNSVCLLVTILSCCLVHTWYLRLTPNILANLFLPLVIFLVYKNVQQRTWTWVVPLIITLVLMPVFHPVPTMILAMVFISIGIFAILSSINSRWQIGKLNNFTGGISGIISPFLIMLVWFVFWVSLFSIFNHQILSLYDAIIFGAGDSWISGLTDTASTATAYGYNVIEQIMRNLWSQIILCTISALALPLIIKEYLESRINTSVLSLLLVFIAVIPLSAIFYLFDLAFTPQRLLYAISMFGIFFAAYFLAFFLTDNLKWHFISLDPGIKSLFAVTVIFGLFVGGLLALYPSPYILSSSWQNTQSEVEGLLFSYDHRDVTIPLTGISITPGRFSHALLPPEERATQKLPLYLEDQRVPYRFGYDVNSSVSSIYSCETDIIITQKDKRMYLDVFPEIEGIRYTRQDFDRLSIDPALHFLYSNGEFDYYKINA</sequence>
<protein>
    <recommendedName>
        <fullName evidence="4">Glycosyltransferase RgtA/B/C/D-like domain-containing protein</fullName>
    </recommendedName>
</protein>
<feature type="transmembrane region" description="Helical" evidence="1">
    <location>
        <begin position="414"/>
        <end position="435"/>
    </location>
</feature>
<reference evidence="2" key="1">
    <citation type="submission" date="2019-05" db="EMBL/GenBank/DDBJ databases">
        <title>Isolation and characterization of methanogens from the cold seep sediment at Four-Way Closure Ridge.</title>
        <authorList>
            <person name="You Y.-T."/>
            <person name="Chen S.-C."/>
            <person name="Zhang W.-L."/>
            <person name="Lai M.-C."/>
        </authorList>
    </citation>
    <scope>NUCLEOTIDE SEQUENCE</scope>
    <source>
        <strain evidence="2">FWC-SCC3</strain>
    </source>
</reference>
<feature type="transmembrane region" description="Helical" evidence="1">
    <location>
        <begin position="159"/>
        <end position="176"/>
    </location>
</feature>
<evidence type="ECO:0000313" key="2">
    <source>
        <dbReference type="EMBL" id="MDN7013859.1"/>
    </source>
</evidence>
<gene>
    <name evidence="2" type="ORF">FGW20_12650</name>
</gene>
<evidence type="ECO:0000313" key="3">
    <source>
        <dbReference type="Proteomes" id="UP001168423"/>
    </source>
</evidence>
<feature type="transmembrane region" description="Helical" evidence="1">
    <location>
        <begin position="385"/>
        <end position="408"/>
    </location>
</feature>
<feature type="transmembrane region" description="Helical" evidence="1">
    <location>
        <begin position="207"/>
        <end position="222"/>
    </location>
</feature>
<comment type="caution">
    <text evidence="2">The sequence shown here is derived from an EMBL/GenBank/DDBJ whole genome shotgun (WGS) entry which is preliminary data.</text>
</comment>
<evidence type="ECO:0000256" key="1">
    <source>
        <dbReference type="SAM" id="Phobius"/>
    </source>
</evidence>
<feature type="transmembrane region" description="Helical" evidence="1">
    <location>
        <begin position="447"/>
        <end position="470"/>
    </location>
</feature>
<proteinExistence type="predicted"/>
<accession>A0ABT8M5I2</accession>